<gene>
    <name evidence="2" type="ORF">CFOL_v3_32150</name>
</gene>
<dbReference type="SUPFAM" id="SSF81383">
    <property type="entry name" value="F-box domain"/>
    <property type="match status" value="2"/>
</dbReference>
<dbReference type="InterPro" id="IPR032675">
    <property type="entry name" value="LRR_dom_sf"/>
</dbReference>
<dbReference type="Pfam" id="PF00646">
    <property type="entry name" value="F-box"/>
    <property type="match status" value="2"/>
</dbReference>
<keyword evidence="3" id="KW-1185">Reference proteome</keyword>
<dbReference type="InterPro" id="IPR053197">
    <property type="entry name" value="F-box_SCFL_complex_component"/>
</dbReference>
<dbReference type="Gene3D" id="1.20.1280.50">
    <property type="match status" value="2"/>
</dbReference>
<evidence type="ECO:0000313" key="2">
    <source>
        <dbReference type="EMBL" id="GAV88729.1"/>
    </source>
</evidence>
<comment type="caution">
    <text evidence="2">The sequence shown here is derived from an EMBL/GenBank/DDBJ whole genome shotgun (WGS) entry which is preliminary data.</text>
</comment>
<dbReference type="Gene3D" id="3.80.10.10">
    <property type="entry name" value="Ribonuclease Inhibitor"/>
    <property type="match status" value="1"/>
</dbReference>
<evidence type="ECO:0000259" key="1">
    <source>
        <dbReference type="PROSITE" id="PS50181"/>
    </source>
</evidence>
<feature type="domain" description="F-box" evidence="1">
    <location>
        <begin position="312"/>
        <end position="365"/>
    </location>
</feature>
<organism evidence="2 3">
    <name type="scientific">Cephalotus follicularis</name>
    <name type="common">Albany pitcher plant</name>
    <dbReference type="NCBI Taxonomy" id="3775"/>
    <lineage>
        <taxon>Eukaryota</taxon>
        <taxon>Viridiplantae</taxon>
        <taxon>Streptophyta</taxon>
        <taxon>Embryophyta</taxon>
        <taxon>Tracheophyta</taxon>
        <taxon>Spermatophyta</taxon>
        <taxon>Magnoliopsida</taxon>
        <taxon>eudicotyledons</taxon>
        <taxon>Gunneridae</taxon>
        <taxon>Pentapetalae</taxon>
        <taxon>rosids</taxon>
        <taxon>fabids</taxon>
        <taxon>Oxalidales</taxon>
        <taxon>Cephalotaceae</taxon>
        <taxon>Cephalotus</taxon>
    </lineage>
</organism>
<dbReference type="STRING" id="3775.A0A1Q3D8E8"/>
<dbReference type="InterPro" id="IPR001810">
    <property type="entry name" value="F-box_dom"/>
</dbReference>
<dbReference type="CDD" id="cd22160">
    <property type="entry name" value="F-box_AtFBL13-like"/>
    <property type="match status" value="2"/>
</dbReference>
<feature type="non-terminal residue" evidence="2">
    <location>
        <position position="1"/>
    </location>
</feature>
<evidence type="ECO:0000313" key="3">
    <source>
        <dbReference type="Proteomes" id="UP000187406"/>
    </source>
</evidence>
<dbReference type="PANTHER" id="PTHR34223:SF51">
    <property type="entry name" value="OS06G0556300 PROTEIN"/>
    <property type="match status" value="1"/>
</dbReference>
<dbReference type="AlphaFoldDB" id="A0A1Q3D8E8"/>
<dbReference type="PROSITE" id="PS50181">
    <property type="entry name" value="FBOX"/>
    <property type="match status" value="2"/>
</dbReference>
<protein>
    <submittedName>
        <fullName evidence="2">F-box domain-containing protein</fullName>
    </submittedName>
</protein>
<feature type="domain" description="F-box" evidence="1">
    <location>
        <begin position="1"/>
        <end position="53"/>
    </location>
</feature>
<dbReference type="InterPro" id="IPR053781">
    <property type="entry name" value="F-box_AtFBL13-like"/>
</dbReference>
<reference evidence="3" key="1">
    <citation type="submission" date="2016-04" db="EMBL/GenBank/DDBJ databases">
        <title>Cephalotus genome sequencing.</title>
        <authorList>
            <person name="Fukushima K."/>
            <person name="Hasebe M."/>
            <person name="Fang X."/>
        </authorList>
    </citation>
    <scope>NUCLEOTIDE SEQUENCE [LARGE SCALE GENOMIC DNA]</scope>
    <source>
        <strain evidence="3">cv. St1</strain>
    </source>
</reference>
<dbReference type="Proteomes" id="UP000187406">
    <property type="component" value="Unassembled WGS sequence"/>
</dbReference>
<dbReference type="InParanoid" id="A0A1Q3D8E8"/>
<dbReference type="OrthoDB" id="1848700at2759"/>
<name>A0A1Q3D8E8_CEPFO</name>
<feature type="non-terminal residue" evidence="2">
    <location>
        <position position="417"/>
    </location>
</feature>
<dbReference type="EMBL" id="BDDD01005054">
    <property type="protein sequence ID" value="GAV88729.1"/>
    <property type="molecule type" value="Genomic_DNA"/>
</dbReference>
<sequence>DIISKLPKDIFHQVLSRLDTKEAVRTSFVSKKWETLWNSIPILNFNSMDFRNLKSFKKFVNYVLSLRDDDCTVHAVSFHRGSTDNGLMNKVIDYAVTHSVRHLNVSGSEFSLFTPSLFTPSPKFYNCQTLQNLALRNFRDVSLPMEASLFNSLTALHLKECTLVQNKDIRSYNPDECFDPFLGCVNLKFLCLHNSMFSGGKTLKLNLPQVVSLTIKGIMYYRSGSGEAKVELFAPKLTSLSFTSCGAFCFSKMDTSSLECVFVDIIPGFYVLVDPGDANKMNKDLIKMMEGLQNAQFLTLTYQTIEAKICEEDIISKLPKDIFHQVLSRLDTKEAVRTSFVSKKWETLWNSIPILNFNSMDFRNLKSFKKFVNYVLSLRDDDCTVHAVSFHRGSTDNGLMNKVIDYAVTHSVRNLNV</sequence>
<dbReference type="SMART" id="SM00256">
    <property type="entry name" value="FBOX"/>
    <property type="match status" value="2"/>
</dbReference>
<dbReference type="InterPro" id="IPR036047">
    <property type="entry name" value="F-box-like_dom_sf"/>
</dbReference>
<dbReference type="SUPFAM" id="SSF52047">
    <property type="entry name" value="RNI-like"/>
    <property type="match status" value="1"/>
</dbReference>
<accession>A0A1Q3D8E8</accession>
<dbReference type="PANTHER" id="PTHR34223">
    <property type="entry name" value="OS11G0201299 PROTEIN"/>
    <property type="match status" value="1"/>
</dbReference>
<proteinExistence type="predicted"/>